<organism evidence="2 3">
    <name type="scientific">Loa loa</name>
    <name type="common">Eye worm</name>
    <name type="synonym">Filaria loa</name>
    <dbReference type="NCBI Taxonomy" id="7209"/>
    <lineage>
        <taxon>Eukaryota</taxon>
        <taxon>Metazoa</taxon>
        <taxon>Ecdysozoa</taxon>
        <taxon>Nematoda</taxon>
        <taxon>Chromadorea</taxon>
        <taxon>Rhabditida</taxon>
        <taxon>Spirurina</taxon>
        <taxon>Spiruromorpha</taxon>
        <taxon>Filarioidea</taxon>
        <taxon>Onchocercidae</taxon>
        <taxon>Loa</taxon>
    </lineage>
</organism>
<proteinExistence type="predicted"/>
<reference evidence="2" key="1">
    <citation type="submission" date="2012-04" db="EMBL/GenBank/DDBJ databases">
        <title>The Genome Sequence of Loa loa.</title>
        <authorList>
            <consortium name="The Broad Institute Genome Sequencing Platform"/>
            <consortium name="Broad Institute Genome Sequencing Center for Infectious Disease"/>
            <person name="Nutman T.B."/>
            <person name="Fink D.L."/>
            <person name="Russ C."/>
            <person name="Young S."/>
            <person name="Zeng Q."/>
            <person name="Gargeya S."/>
            <person name="Alvarado L."/>
            <person name="Berlin A."/>
            <person name="Chapman S.B."/>
            <person name="Chen Z."/>
            <person name="Freedman E."/>
            <person name="Gellesch M."/>
            <person name="Goldberg J."/>
            <person name="Griggs A."/>
            <person name="Gujja S."/>
            <person name="Heilman E.R."/>
            <person name="Heiman D."/>
            <person name="Howarth C."/>
            <person name="Mehta T."/>
            <person name="Neiman D."/>
            <person name="Pearson M."/>
            <person name="Roberts A."/>
            <person name="Saif S."/>
            <person name="Shea T."/>
            <person name="Shenoy N."/>
            <person name="Sisk P."/>
            <person name="Stolte C."/>
            <person name="Sykes S."/>
            <person name="White J."/>
            <person name="Yandava C."/>
            <person name="Haas B."/>
            <person name="Henn M.R."/>
            <person name="Nusbaum C."/>
            <person name="Birren B."/>
        </authorList>
    </citation>
    <scope>NUCLEOTIDE SEQUENCE [LARGE SCALE GENOMIC DNA]</scope>
</reference>
<dbReference type="WBParaSite" id="EN70_8607">
    <property type="protein sequence ID" value="EN70_8607"/>
    <property type="gene ID" value="EN70_8607"/>
</dbReference>
<dbReference type="Proteomes" id="UP000095285">
    <property type="component" value="Unassembled WGS sequence"/>
</dbReference>
<accession>A0A1I7W1H5</accession>
<keyword evidence="2" id="KW-1185">Reference proteome</keyword>
<dbReference type="AlphaFoldDB" id="A0A1I7W1H5"/>
<feature type="region of interest" description="Disordered" evidence="1">
    <location>
        <begin position="41"/>
        <end position="79"/>
    </location>
</feature>
<protein>
    <submittedName>
        <fullName evidence="3">Uncharacterized protein</fullName>
    </submittedName>
</protein>
<evidence type="ECO:0000256" key="1">
    <source>
        <dbReference type="SAM" id="MobiDB-lite"/>
    </source>
</evidence>
<reference evidence="3" key="2">
    <citation type="submission" date="2016-11" db="UniProtKB">
        <authorList>
            <consortium name="WormBaseParasite"/>
        </authorList>
    </citation>
    <scope>IDENTIFICATION</scope>
</reference>
<evidence type="ECO:0000313" key="3">
    <source>
        <dbReference type="WBParaSite" id="EN70_8607"/>
    </source>
</evidence>
<feature type="compositionally biased region" description="Polar residues" evidence="1">
    <location>
        <begin position="46"/>
        <end position="56"/>
    </location>
</feature>
<sequence length="118" mass="13032">MHALKTEGGDTGGDDALSASDNSKREGGYKSLEKICLPPLYHRDGTSFTPVSSQRQDYIEEPESETSSSSNRKNSTDKALVRRITNELQVAKLEKEKIKANGDTVKVESKISKLYLNI</sequence>
<evidence type="ECO:0000313" key="2">
    <source>
        <dbReference type="Proteomes" id="UP000095285"/>
    </source>
</evidence>
<name>A0A1I7W1H5_LOALO</name>
<feature type="region of interest" description="Disordered" evidence="1">
    <location>
        <begin position="1"/>
        <end position="29"/>
    </location>
</feature>
<dbReference type="OrthoDB" id="5850352at2759"/>
<gene>
    <name evidence="3" type="primary">LOAG_08787</name>
</gene>